<dbReference type="InterPro" id="IPR000863">
    <property type="entry name" value="Sulfotransferase_dom"/>
</dbReference>
<reference evidence="5" key="1">
    <citation type="journal article" date="2017" name="Genome Biol.">
        <title>Comparative genomics reveals high biological diversity and specific adaptations in the industrially and medically important fungal genus Aspergillus.</title>
        <authorList>
            <person name="de Vries R.P."/>
            <person name="Riley R."/>
            <person name="Wiebenga A."/>
            <person name="Aguilar-Osorio G."/>
            <person name="Amillis S."/>
            <person name="Uchima C.A."/>
            <person name="Anderluh G."/>
            <person name="Asadollahi M."/>
            <person name="Askin M."/>
            <person name="Barry K."/>
            <person name="Battaglia E."/>
            <person name="Bayram O."/>
            <person name="Benocci T."/>
            <person name="Braus-Stromeyer S.A."/>
            <person name="Caldana C."/>
            <person name="Canovas D."/>
            <person name="Cerqueira G.C."/>
            <person name="Chen F."/>
            <person name="Chen W."/>
            <person name="Choi C."/>
            <person name="Clum A."/>
            <person name="Dos Santos R.A."/>
            <person name="Damasio A.R."/>
            <person name="Diallinas G."/>
            <person name="Emri T."/>
            <person name="Fekete E."/>
            <person name="Flipphi M."/>
            <person name="Freyberg S."/>
            <person name="Gallo A."/>
            <person name="Gournas C."/>
            <person name="Habgood R."/>
            <person name="Hainaut M."/>
            <person name="Harispe M.L."/>
            <person name="Henrissat B."/>
            <person name="Hilden K.S."/>
            <person name="Hope R."/>
            <person name="Hossain A."/>
            <person name="Karabika E."/>
            <person name="Karaffa L."/>
            <person name="Karanyi Z."/>
            <person name="Krasevec N."/>
            <person name="Kuo A."/>
            <person name="Kusch H."/>
            <person name="LaButti K."/>
            <person name="Lagendijk E.L."/>
            <person name="Lapidus A."/>
            <person name="Levasseur A."/>
            <person name="Lindquist E."/>
            <person name="Lipzen A."/>
            <person name="Logrieco A.F."/>
            <person name="MacCabe A."/>
            <person name="Maekelae M.R."/>
            <person name="Malavazi I."/>
            <person name="Melin P."/>
            <person name="Meyer V."/>
            <person name="Mielnichuk N."/>
            <person name="Miskei M."/>
            <person name="Molnar A.P."/>
            <person name="Mule G."/>
            <person name="Ngan C.Y."/>
            <person name="Orejas M."/>
            <person name="Orosz E."/>
            <person name="Ouedraogo J.P."/>
            <person name="Overkamp K.M."/>
            <person name="Park H.-S."/>
            <person name="Perrone G."/>
            <person name="Piumi F."/>
            <person name="Punt P.J."/>
            <person name="Ram A.F."/>
            <person name="Ramon A."/>
            <person name="Rauscher S."/>
            <person name="Record E."/>
            <person name="Riano-Pachon D.M."/>
            <person name="Robert V."/>
            <person name="Roehrig J."/>
            <person name="Ruller R."/>
            <person name="Salamov A."/>
            <person name="Salih N.S."/>
            <person name="Samson R.A."/>
            <person name="Sandor E."/>
            <person name="Sanguinetti M."/>
            <person name="Schuetze T."/>
            <person name="Sepcic K."/>
            <person name="Shelest E."/>
            <person name="Sherlock G."/>
            <person name="Sophianopoulou V."/>
            <person name="Squina F.M."/>
            <person name="Sun H."/>
            <person name="Susca A."/>
            <person name="Todd R.B."/>
            <person name="Tsang A."/>
            <person name="Unkles S.E."/>
            <person name="van de Wiele N."/>
            <person name="van Rossen-Uffink D."/>
            <person name="Oliveira J.V."/>
            <person name="Vesth T.C."/>
            <person name="Visser J."/>
            <person name="Yu J.-H."/>
            <person name="Zhou M."/>
            <person name="Andersen M.R."/>
            <person name="Archer D.B."/>
            <person name="Baker S.E."/>
            <person name="Benoit I."/>
            <person name="Brakhage A.A."/>
            <person name="Braus G.H."/>
            <person name="Fischer R."/>
            <person name="Frisvad J.C."/>
            <person name="Goldman G.H."/>
            <person name="Houbraken J."/>
            <person name="Oakley B."/>
            <person name="Pocsi I."/>
            <person name="Scazzocchio C."/>
            <person name="Seiboth B."/>
            <person name="vanKuyk P.A."/>
            <person name="Wortman J."/>
            <person name="Dyer P.S."/>
            <person name="Grigoriev I.V."/>
        </authorList>
    </citation>
    <scope>NUCLEOTIDE SEQUENCE [LARGE SCALE GENOMIC DNA]</scope>
    <source>
        <strain evidence="5">CBS 593.65</strain>
    </source>
</reference>
<proteinExistence type="inferred from homology"/>
<dbReference type="GO" id="GO:0008146">
    <property type="term" value="F:sulfotransferase activity"/>
    <property type="evidence" value="ECO:0007669"/>
    <property type="project" value="InterPro"/>
</dbReference>
<dbReference type="OrthoDB" id="205623at2759"/>
<keyword evidence="2" id="KW-0808">Transferase</keyword>
<dbReference type="Pfam" id="PF00685">
    <property type="entry name" value="Sulfotransfer_1"/>
    <property type="match status" value="1"/>
</dbReference>
<dbReference type="AlphaFoldDB" id="A0A1L9T6E9"/>
<dbReference type="Gene3D" id="3.40.50.300">
    <property type="entry name" value="P-loop containing nucleotide triphosphate hydrolases"/>
    <property type="match status" value="1"/>
</dbReference>
<dbReference type="SUPFAM" id="SSF52540">
    <property type="entry name" value="P-loop containing nucleoside triphosphate hydrolases"/>
    <property type="match status" value="1"/>
</dbReference>
<dbReference type="GeneID" id="63768956"/>
<keyword evidence="5" id="KW-1185">Reference proteome</keyword>
<accession>A0A1L9T6E9</accession>
<dbReference type="RefSeq" id="XP_040698669.1">
    <property type="nucleotide sequence ID" value="XM_040852883.1"/>
</dbReference>
<dbReference type="Proteomes" id="UP000184356">
    <property type="component" value="Unassembled WGS sequence"/>
</dbReference>
<name>A0A1L9T6E9_9EURO</name>
<evidence type="ECO:0000256" key="1">
    <source>
        <dbReference type="ARBA" id="ARBA00005771"/>
    </source>
</evidence>
<dbReference type="VEuPathDB" id="FungiDB:ASPSYDRAFT_93759"/>
<dbReference type="InterPro" id="IPR027417">
    <property type="entry name" value="P-loop_NTPase"/>
</dbReference>
<comment type="similarity">
    <text evidence="1">Belongs to the sulfotransferase 1 family.</text>
</comment>
<evidence type="ECO:0000313" key="5">
    <source>
        <dbReference type="Proteomes" id="UP000184356"/>
    </source>
</evidence>
<gene>
    <name evidence="4" type="ORF">ASPSYDRAFT_93759</name>
</gene>
<dbReference type="EMBL" id="KV878594">
    <property type="protein sequence ID" value="OJJ54863.1"/>
    <property type="molecule type" value="Genomic_DNA"/>
</dbReference>
<sequence>MALGGVPAKNPGRYIYIARNPKDVITSYFHFEKEKSWSGFYTGDWNHWFDQFVKGQVQRGDWFDHVVSWWEHRDCDNILFLKYEDLKKDTAATLHLISEFLDIKLTPARTDEILQKVQFEVMKSDDVLGDVKEFDKFFRKGRVGSWREQFTVAQNEFFDNLCKARLGSIGLSFDEL</sequence>
<evidence type="ECO:0000313" key="4">
    <source>
        <dbReference type="EMBL" id="OJJ54863.1"/>
    </source>
</evidence>
<evidence type="ECO:0000256" key="2">
    <source>
        <dbReference type="ARBA" id="ARBA00022679"/>
    </source>
</evidence>
<feature type="domain" description="Sulfotransferase" evidence="3">
    <location>
        <begin position="13"/>
        <end position="168"/>
    </location>
</feature>
<organism evidence="4 5">
    <name type="scientific">Aspergillus sydowii CBS 593.65</name>
    <dbReference type="NCBI Taxonomy" id="1036612"/>
    <lineage>
        <taxon>Eukaryota</taxon>
        <taxon>Fungi</taxon>
        <taxon>Dikarya</taxon>
        <taxon>Ascomycota</taxon>
        <taxon>Pezizomycotina</taxon>
        <taxon>Eurotiomycetes</taxon>
        <taxon>Eurotiomycetidae</taxon>
        <taxon>Eurotiales</taxon>
        <taxon>Aspergillaceae</taxon>
        <taxon>Aspergillus</taxon>
        <taxon>Aspergillus subgen. Nidulantes</taxon>
    </lineage>
</organism>
<dbReference type="PANTHER" id="PTHR11783">
    <property type="entry name" value="SULFOTRANSFERASE SULT"/>
    <property type="match status" value="1"/>
</dbReference>
<dbReference type="STRING" id="1036612.A0A1L9T6E9"/>
<protein>
    <recommendedName>
        <fullName evidence="3">Sulfotransferase domain-containing protein</fullName>
    </recommendedName>
</protein>
<evidence type="ECO:0000259" key="3">
    <source>
        <dbReference type="Pfam" id="PF00685"/>
    </source>
</evidence>